<gene>
    <name evidence="4" type="ORF">DB895_11185</name>
</gene>
<dbReference type="Proteomes" id="UP000245449">
    <property type="component" value="Unassembled WGS sequence"/>
</dbReference>
<dbReference type="NCBIfam" id="TIGR03804">
    <property type="entry name" value="para_beta_helix"/>
    <property type="match status" value="1"/>
</dbReference>
<dbReference type="PANTHER" id="PTHR36453:SF1">
    <property type="entry name" value="RIGHT HANDED BETA HELIX DOMAIN-CONTAINING PROTEIN"/>
    <property type="match status" value="1"/>
</dbReference>
<feature type="domain" description="Secretion system C-terminal sorting" evidence="3">
    <location>
        <begin position="661"/>
        <end position="729"/>
    </location>
</feature>
<evidence type="ECO:0008006" key="6">
    <source>
        <dbReference type="Google" id="ProtNLM"/>
    </source>
</evidence>
<evidence type="ECO:0000259" key="2">
    <source>
        <dbReference type="Pfam" id="PF13229"/>
    </source>
</evidence>
<dbReference type="InterPro" id="IPR012334">
    <property type="entry name" value="Pectin_lyas_fold"/>
</dbReference>
<feature type="domain" description="Right handed beta helix" evidence="2">
    <location>
        <begin position="360"/>
        <end position="515"/>
    </location>
</feature>
<dbReference type="EMBL" id="QCZI01000014">
    <property type="protein sequence ID" value="PWA04472.1"/>
    <property type="molecule type" value="Genomic_DNA"/>
</dbReference>
<dbReference type="AlphaFoldDB" id="A0A2U1JH59"/>
<dbReference type="InterPro" id="IPR011050">
    <property type="entry name" value="Pectin_lyase_fold/virulence"/>
</dbReference>
<evidence type="ECO:0000256" key="1">
    <source>
        <dbReference type="ARBA" id="ARBA00022729"/>
    </source>
</evidence>
<dbReference type="InterPro" id="IPR006626">
    <property type="entry name" value="PbH1"/>
</dbReference>
<name>A0A2U1JH59_9FLAO</name>
<evidence type="ECO:0000259" key="3">
    <source>
        <dbReference type="Pfam" id="PF18962"/>
    </source>
</evidence>
<accession>A0A2U1JH59</accession>
<dbReference type="PANTHER" id="PTHR36453">
    <property type="entry name" value="SECRETED PROTEIN-RELATED"/>
    <property type="match status" value="1"/>
</dbReference>
<dbReference type="SUPFAM" id="SSF51126">
    <property type="entry name" value="Pectin lyase-like"/>
    <property type="match status" value="2"/>
</dbReference>
<dbReference type="NCBIfam" id="TIGR04183">
    <property type="entry name" value="Por_Secre_tail"/>
    <property type="match status" value="1"/>
</dbReference>
<reference evidence="4 5" key="1">
    <citation type="submission" date="2018-04" db="EMBL/GenBank/DDBJ databases">
        <title>Flavobacterium sp. nov., isolated from glacier ice.</title>
        <authorList>
            <person name="Liu Q."/>
            <person name="Xin Y.-H."/>
        </authorList>
    </citation>
    <scope>NUCLEOTIDE SEQUENCE [LARGE SCALE GENOMIC DNA]</scope>
    <source>
        <strain evidence="4 5">RB1R5</strain>
    </source>
</reference>
<sequence>MKRFFPFIVAILFVNNIQATNYYLSTNGNDSNDGTSQVTPWKTIDKLNSATLLPGDSVYFRAGDVFRGKITLNQGGNSSSYITLTSYGTGEKPIISGAELVTSWNLNGDYYQAIFTQPVTSFFVDNQEMILARYPNDHQYLTLDSGQKNYLKDASITSLSSALFDNAKICIHTAQWCWEKTQISSVASDQINFNTNVQLVALNQYGYFVYGNLAHLDVVNEWQYDSATQLMSYKSSVDPNTLNCEASVHTNGIEIGSTASYISISQLDFEKQTNAGIAILSENNTHIITDNCTFKGQYNYGISDKGSYNEMSNNYLEGVDGMGIYCWGKGGNATIHHNTLKNIGQFRNYGDGSQINMTAIKCAFVNNCYIHHNSVDGAGYCGISADGGYHLVEKNIVTNAMQLNNDGGALHCFGGGTHHTIFQNNFVTASDGNTEGTFKPSFVTPAMYFDNDVNNCTMQNNTIYNRTQKGIYLNAGSNNNTVKGNTIYGCNYGIDYNGSILFPTQMTGMNVTENIFFAKLPTAYMVRMVDNTGGYKQGTIDYNYYFNPYNTANCVYVPTSSSTSSTYSLTDWQTTSALDMHSKESFVNWSTSTSYETLFTNPTDDVVVVSLGTTKYLDLDNNEVCTSITLQPYTSKILINSNTSCPALSVDSSTLQEGIVVFPNPFENEFFVQLNVVKENANFEIYNQMGQVVSKGKMHTGLNTMNIGSLASGMYFFKTDISECKAEKIIKK</sequence>
<dbReference type="InterPro" id="IPR022441">
    <property type="entry name" value="Para_beta_helix_rpt-2"/>
</dbReference>
<dbReference type="Pfam" id="PF13229">
    <property type="entry name" value="Beta_helix"/>
    <property type="match status" value="1"/>
</dbReference>
<dbReference type="InterPro" id="IPR039448">
    <property type="entry name" value="Beta_helix"/>
</dbReference>
<comment type="caution">
    <text evidence="4">The sequence shown here is derived from an EMBL/GenBank/DDBJ whole genome shotgun (WGS) entry which is preliminary data.</text>
</comment>
<dbReference type="RefSeq" id="WP_116725449.1">
    <property type="nucleotide sequence ID" value="NZ_QCZI01000014.1"/>
</dbReference>
<dbReference type="Gene3D" id="2.160.20.10">
    <property type="entry name" value="Single-stranded right-handed beta-helix, Pectin lyase-like"/>
    <property type="match status" value="2"/>
</dbReference>
<evidence type="ECO:0000313" key="5">
    <source>
        <dbReference type="Proteomes" id="UP000245449"/>
    </source>
</evidence>
<evidence type="ECO:0000313" key="4">
    <source>
        <dbReference type="EMBL" id="PWA04472.1"/>
    </source>
</evidence>
<dbReference type="InterPro" id="IPR026444">
    <property type="entry name" value="Secre_tail"/>
</dbReference>
<dbReference type="SMART" id="SM00710">
    <property type="entry name" value="PbH1"/>
    <property type="match status" value="6"/>
</dbReference>
<proteinExistence type="predicted"/>
<dbReference type="Pfam" id="PF18962">
    <property type="entry name" value="Por_Secre_tail"/>
    <property type="match status" value="1"/>
</dbReference>
<organism evidence="4 5">
    <name type="scientific">Flavobacterium psychrotolerans</name>
    <dbReference type="NCBI Taxonomy" id="2169410"/>
    <lineage>
        <taxon>Bacteria</taxon>
        <taxon>Pseudomonadati</taxon>
        <taxon>Bacteroidota</taxon>
        <taxon>Flavobacteriia</taxon>
        <taxon>Flavobacteriales</taxon>
        <taxon>Flavobacteriaceae</taxon>
        <taxon>Flavobacterium</taxon>
    </lineage>
</organism>
<dbReference type="OrthoDB" id="1448302at2"/>
<protein>
    <recommendedName>
        <fullName evidence="6">Secretion system C-terminal sorting domain-containing protein</fullName>
    </recommendedName>
</protein>
<keyword evidence="5" id="KW-1185">Reference proteome</keyword>
<keyword evidence="1" id="KW-0732">Signal</keyword>